<protein>
    <submittedName>
        <fullName evidence="1">Carbonic anhydrase, family 3</fullName>
    </submittedName>
</protein>
<dbReference type="OrthoDB" id="9803036at2"/>
<accession>I1YHV8</accession>
<dbReference type="Pfam" id="PF00132">
    <property type="entry name" value="Hexapep"/>
    <property type="match status" value="2"/>
</dbReference>
<dbReference type="EMBL" id="CP003380">
    <property type="protein sequence ID" value="AFJ02501.1"/>
    <property type="molecule type" value="Genomic_DNA"/>
</dbReference>
<dbReference type="SUPFAM" id="SSF51161">
    <property type="entry name" value="Trimeric LpxA-like enzymes"/>
    <property type="match status" value="1"/>
</dbReference>
<dbReference type="HOGENOM" id="CLU_064827_7_0_6"/>
<proteinExistence type="predicted"/>
<dbReference type="AlphaFoldDB" id="I1YHV8"/>
<dbReference type="RefSeq" id="WP_014703921.1">
    <property type="nucleotide sequence ID" value="NC_017856.1"/>
</dbReference>
<keyword evidence="2" id="KW-1185">Reference proteome</keyword>
<dbReference type="CDD" id="cd04645">
    <property type="entry name" value="LbH_gamma_CA_like"/>
    <property type="match status" value="1"/>
</dbReference>
<gene>
    <name evidence="1" type="ordered locus">Q7C_1351</name>
</gene>
<evidence type="ECO:0000313" key="1">
    <source>
        <dbReference type="EMBL" id="AFJ02501.1"/>
    </source>
</evidence>
<dbReference type="InterPro" id="IPR047324">
    <property type="entry name" value="LbH_gamma_CA-like"/>
</dbReference>
<dbReference type="InterPro" id="IPR001451">
    <property type="entry name" value="Hexapep"/>
</dbReference>
<dbReference type="InterPro" id="IPR011004">
    <property type="entry name" value="Trimer_LpxA-like_sf"/>
</dbReference>
<dbReference type="eggNOG" id="COG0663">
    <property type="taxonomic scope" value="Bacteria"/>
</dbReference>
<dbReference type="Gene3D" id="2.160.10.10">
    <property type="entry name" value="Hexapeptide repeat proteins"/>
    <property type="match status" value="1"/>
</dbReference>
<evidence type="ECO:0000313" key="2">
    <source>
        <dbReference type="Proteomes" id="UP000009145"/>
    </source>
</evidence>
<dbReference type="PATRIC" id="fig|754477.3.peg.1332"/>
<dbReference type="STRING" id="754477.Q7C_1351"/>
<organism evidence="1 2">
    <name type="scientific">Methylophaga frappieri (strain ATCC BAA-2434 / DSM 25690 / JAM7)</name>
    <dbReference type="NCBI Taxonomy" id="754477"/>
    <lineage>
        <taxon>Bacteria</taxon>
        <taxon>Pseudomonadati</taxon>
        <taxon>Pseudomonadota</taxon>
        <taxon>Gammaproteobacteria</taxon>
        <taxon>Thiotrichales</taxon>
        <taxon>Piscirickettsiaceae</taxon>
        <taxon>Methylophaga</taxon>
    </lineage>
</organism>
<dbReference type="InterPro" id="IPR050484">
    <property type="entry name" value="Transf_Hexapept/Carb_Anhydrase"/>
</dbReference>
<dbReference type="PANTHER" id="PTHR13061:SF56">
    <property type="entry name" value="PROTEIN YRDA"/>
    <property type="match status" value="1"/>
</dbReference>
<sequence>MTIKAFGGYTPQLGQQVWVDDSAVIIGDVVIGDDSSVWPHVSIRGDMHWIRIGQRTSIQDNACLHITHASDHNPDGFPLQIGDDVTIGHQAMLHGCTIGNQVLVGMAAIILDGAIIDDNVVIGAGALVPPGKQLESGYLYLGSPVKQIRKLTDQEKAYFKYACQNYVRLKNDYLAEQSST</sequence>
<dbReference type="KEGG" id="mec:Q7C_1351"/>
<dbReference type="Proteomes" id="UP000009145">
    <property type="component" value="Chromosome"/>
</dbReference>
<name>I1YHV8_METFJ</name>
<reference evidence="1 2" key="1">
    <citation type="journal article" date="2012" name="J. Bacteriol.">
        <title>Complete genome sequences of Methylophaga sp. strain JAM1 and Methylophaga sp. strain JAM7.</title>
        <authorList>
            <person name="Villeneuve C."/>
            <person name="Martineau C."/>
            <person name="Mauffrey F."/>
            <person name="Villemur R."/>
        </authorList>
    </citation>
    <scope>NUCLEOTIDE SEQUENCE [LARGE SCALE GENOMIC DNA]</scope>
    <source>
        <strain evidence="1 2">JAM7</strain>
    </source>
</reference>
<dbReference type="PANTHER" id="PTHR13061">
    <property type="entry name" value="DYNACTIN SUBUNIT P25"/>
    <property type="match status" value="1"/>
</dbReference>